<dbReference type="EMBL" id="JYDO01000059">
    <property type="protein sequence ID" value="KRZ73737.1"/>
    <property type="molecule type" value="Genomic_DNA"/>
</dbReference>
<reference evidence="1 2" key="1">
    <citation type="submission" date="2015-01" db="EMBL/GenBank/DDBJ databases">
        <title>Evolution of Trichinella species and genotypes.</title>
        <authorList>
            <person name="Korhonen P.K."/>
            <person name="Edoardo P."/>
            <person name="Giuseppe L.R."/>
            <person name="Gasser R.B."/>
        </authorList>
    </citation>
    <scope>NUCLEOTIDE SEQUENCE [LARGE SCALE GENOMIC DNA]</scope>
    <source>
        <strain evidence="1">ISS1980</strain>
    </source>
</reference>
<name>A0A0V1MPK3_9BILA</name>
<evidence type="ECO:0000313" key="1">
    <source>
        <dbReference type="EMBL" id="KRZ73737.1"/>
    </source>
</evidence>
<evidence type="ECO:0000313" key="2">
    <source>
        <dbReference type="Proteomes" id="UP000054843"/>
    </source>
</evidence>
<sequence length="139" mass="15716">MLIYLRSCLTNAALNVIKGVTVYSDNYQGVVQILKAKFQRLPEVAESHILKVLVKEVNSTLSNFHTFLSLLLRKLSNHTLKVQKTHISGMSEHGVMLAIFLKFLLIQAQNEDIGEAARVSSIKKSEGRPSFHYRNDAYE</sequence>
<proteinExistence type="predicted"/>
<gene>
    <name evidence="1" type="ORF">T10_4334</name>
</gene>
<comment type="caution">
    <text evidence="1">The sequence shown here is derived from an EMBL/GenBank/DDBJ whole genome shotgun (WGS) entry which is preliminary data.</text>
</comment>
<protein>
    <submittedName>
        <fullName evidence="1">Uncharacterized protein</fullName>
    </submittedName>
</protein>
<accession>A0A0V1MPK3</accession>
<dbReference type="AlphaFoldDB" id="A0A0V1MPK3"/>
<keyword evidence="2" id="KW-1185">Reference proteome</keyword>
<organism evidence="1 2">
    <name type="scientific">Trichinella papuae</name>
    <dbReference type="NCBI Taxonomy" id="268474"/>
    <lineage>
        <taxon>Eukaryota</taxon>
        <taxon>Metazoa</taxon>
        <taxon>Ecdysozoa</taxon>
        <taxon>Nematoda</taxon>
        <taxon>Enoplea</taxon>
        <taxon>Dorylaimia</taxon>
        <taxon>Trichinellida</taxon>
        <taxon>Trichinellidae</taxon>
        <taxon>Trichinella</taxon>
    </lineage>
</organism>
<dbReference type="Proteomes" id="UP000054843">
    <property type="component" value="Unassembled WGS sequence"/>
</dbReference>